<organism evidence="1 2">
    <name type="scientific">Comamonas testosteroni</name>
    <name type="common">Pseudomonas testosteroni</name>
    <dbReference type="NCBI Taxonomy" id="285"/>
    <lineage>
        <taxon>Bacteria</taxon>
        <taxon>Pseudomonadati</taxon>
        <taxon>Pseudomonadota</taxon>
        <taxon>Betaproteobacteria</taxon>
        <taxon>Burkholderiales</taxon>
        <taxon>Comamonadaceae</taxon>
        <taxon>Comamonas</taxon>
    </lineage>
</organism>
<dbReference type="AlphaFoldDB" id="A0A5A7MKH7"/>
<accession>A0A5A7MKH7</accession>
<name>A0A5A7MKH7_COMTE</name>
<gene>
    <name evidence="1" type="ORF">CTTA_4975</name>
</gene>
<comment type="caution">
    <text evidence="1">The sequence shown here is derived from an EMBL/GenBank/DDBJ whole genome shotgun (WGS) entry which is preliminary data.</text>
</comment>
<proteinExistence type="predicted"/>
<evidence type="ECO:0000313" key="2">
    <source>
        <dbReference type="Proteomes" id="UP000323105"/>
    </source>
</evidence>
<dbReference type="Proteomes" id="UP000323105">
    <property type="component" value="Unassembled WGS sequence"/>
</dbReference>
<sequence>MREWLKRFWAQFHSWSYRNPHDRTCTQCGLIQNRFAMKYGDTGWWEDMNYGRPAPCNTQAAAKEGAQQA</sequence>
<protein>
    <submittedName>
        <fullName evidence="1">Uncharacterized protein</fullName>
    </submittedName>
</protein>
<reference evidence="1 2" key="1">
    <citation type="journal article" date="2019" name="Microbiol. Resour. Announc.">
        <title>Draft Genome Sequence of Comamonas testosteroni TA441, a Bacterium That Has a Cryptic Phenol Degradation Gene Cluster.</title>
        <authorList>
            <person name="Arai H."/>
            <person name="Ishii M."/>
        </authorList>
    </citation>
    <scope>NUCLEOTIDE SEQUENCE [LARGE SCALE GENOMIC DNA]</scope>
    <source>
        <strain evidence="1 2">TA441</strain>
    </source>
</reference>
<dbReference type="EMBL" id="BKBW01000021">
    <property type="protein sequence ID" value="GEQ77970.1"/>
    <property type="molecule type" value="Genomic_DNA"/>
</dbReference>
<evidence type="ECO:0000313" key="1">
    <source>
        <dbReference type="EMBL" id="GEQ77970.1"/>
    </source>
</evidence>
<dbReference type="RefSeq" id="WP_149357215.1">
    <property type="nucleotide sequence ID" value="NZ_BKBW01000021.1"/>
</dbReference>